<evidence type="ECO:0000313" key="4">
    <source>
        <dbReference type="Proteomes" id="UP000602510"/>
    </source>
</evidence>
<reference evidence="2" key="1">
    <citation type="submission" date="2020-04" db="EMBL/GenBank/DDBJ databases">
        <title>Hybrid Assembly of Korean Phytophthora infestans isolates.</title>
        <authorList>
            <person name="Prokchorchik M."/>
            <person name="Lee Y."/>
            <person name="Seo J."/>
            <person name="Cho J.-H."/>
            <person name="Park Y.-E."/>
            <person name="Jang D.-C."/>
            <person name="Im J.-S."/>
            <person name="Choi J.-G."/>
            <person name="Park H.-J."/>
            <person name="Lee G.-B."/>
            <person name="Lee Y.-G."/>
            <person name="Hong S.-Y."/>
            <person name="Cho K."/>
            <person name="Sohn K.H."/>
        </authorList>
    </citation>
    <scope>NUCLEOTIDE SEQUENCE</scope>
    <source>
        <strain evidence="2">KR_1_A1</strain>
        <strain evidence="3">KR_2_A2</strain>
    </source>
</reference>
<dbReference type="EMBL" id="WSZM01000363">
    <property type="protein sequence ID" value="KAF4034495.1"/>
    <property type="molecule type" value="Genomic_DNA"/>
</dbReference>
<name>A0A833SX60_PHYIN</name>
<gene>
    <name evidence="2" type="ORF">GN244_ATG13538</name>
    <name evidence="3" type="ORF">GN958_ATG01207</name>
</gene>
<dbReference type="Proteomes" id="UP000602510">
    <property type="component" value="Unassembled WGS sequence"/>
</dbReference>
<evidence type="ECO:0008006" key="5">
    <source>
        <dbReference type="Google" id="ProtNLM"/>
    </source>
</evidence>
<dbReference type="PROSITE" id="PS51257">
    <property type="entry name" value="PROKAR_LIPOPROTEIN"/>
    <property type="match status" value="1"/>
</dbReference>
<sequence length="190" mass="20051">MRFTVLAALLVGILVACCSSYAMAEDNTIGRRLNGKKVAETATQFVSGQVDDVLLKKAAKVVTAAKGDEAAMKKALDLASLAKASAKLTDDEVAKVTAMVKEARGDEAHTMRYILGFSQKEGKALSDKSTALVSAKIADTVKKNPKSWPRLRQFAKITLGVSVGLAAYGAYKMAFDKKAPADSTTSTTTG</sequence>
<proteinExistence type="predicted"/>
<evidence type="ECO:0000313" key="3">
    <source>
        <dbReference type="EMBL" id="KAF4149623.1"/>
    </source>
</evidence>
<evidence type="ECO:0000313" key="2">
    <source>
        <dbReference type="EMBL" id="KAF4034495.1"/>
    </source>
</evidence>
<dbReference type="Proteomes" id="UP000704712">
    <property type="component" value="Unassembled WGS sequence"/>
</dbReference>
<organism evidence="2 4">
    <name type="scientific">Phytophthora infestans</name>
    <name type="common">Potato late blight agent</name>
    <name type="synonym">Botrytis infestans</name>
    <dbReference type="NCBI Taxonomy" id="4787"/>
    <lineage>
        <taxon>Eukaryota</taxon>
        <taxon>Sar</taxon>
        <taxon>Stramenopiles</taxon>
        <taxon>Oomycota</taxon>
        <taxon>Peronosporomycetes</taxon>
        <taxon>Peronosporales</taxon>
        <taxon>Peronosporaceae</taxon>
        <taxon>Phytophthora</taxon>
    </lineage>
</organism>
<dbReference type="AlphaFoldDB" id="A0A833SX60"/>
<comment type="caution">
    <text evidence="2">The sequence shown here is derived from an EMBL/GenBank/DDBJ whole genome shotgun (WGS) entry which is preliminary data.</text>
</comment>
<keyword evidence="1" id="KW-0732">Signal</keyword>
<feature type="signal peptide" evidence="1">
    <location>
        <begin position="1"/>
        <end position="24"/>
    </location>
</feature>
<feature type="chain" id="PRO_5036239676" description="Secreted RxLR effector peptide protein" evidence="1">
    <location>
        <begin position="25"/>
        <end position="190"/>
    </location>
</feature>
<evidence type="ECO:0000256" key="1">
    <source>
        <dbReference type="SAM" id="SignalP"/>
    </source>
</evidence>
<keyword evidence="4" id="KW-1185">Reference proteome</keyword>
<accession>A0A833SX60</accession>
<dbReference type="EMBL" id="JAACNO010000148">
    <property type="protein sequence ID" value="KAF4149623.1"/>
    <property type="molecule type" value="Genomic_DNA"/>
</dbReference>
<protein>
    <recommendedName>
        <fullName evidence="5">Secreted RxLR effector peptide protein</fullName>
    </recommendedName>
</protein>